<dbReference type="PROSITE" id="PS50005">
    <property type="entry name" value="TPR"/>
    <property type="match status" value="3"/>
</dbReference>
<dbReference type="Pfam" id="PF00515">
    <property type="entry name" value="TPR_1"/>
    <property type="match status" value="1"/>
</dbReference>
<dbReference type="AlphaFoldDB" id="B4SET3"/>
<dbReference type="Pfam" id="PF07720">
    <property type="entry name" value="TPR_3"/>
    <property type="match status" value="1"/>
</dbReference>
<accession>B4SET3</accession>
<dbReference type="SUPFAM" id="SSF48452">
    <property type="entry name" value="TPR-like"/>
    <property type="match status" value="1"/>
</dbReference>
<dbReference type="PROSITE" id="PS51257">
    <property type="entry name" value="PROKAR_LIPOPROTEIN"/>
    <property type="match status" value="1"/>
</dbReference>
<reference evidence="4 5" key="1">
    <citation type="submission" date="2008-06" db="EMBL/GenBank/DDBJ databases">
        <title>Complete sequence of Pelodictyon phaeoclathratiforme BU-1.</title>
        <authorList>
            <consortium name="US DOE Joint Genome Institute"/>
            <person name="Lucas S."/>
            <person name="Copeland A."/>
            <person name="Lapidus A."/>
            <person name="Glavina del Rio T."/>
            <person name="Dalin E."/>
            <person name="Tice H."/>
            <person name="Bruce D."/>
            <person name="Goodwin L."/>
            <person name="Pitluck S."/>
            <person name="Schmutz J."/>
            <person name="Larimer F."/>
            <person name="Land M."/>
            <person name="Hauser L."/>
            <person name="Kyrpides N."/>
            <person name="Mikhailova N."/>
            <person name="Liu Z."/>
            <person name="Li T."/>
            <person name="Zhao F."/>
            <person name="Overmann J."/>
            <person name="Bryant D.A."/>
            <person name="Richardson P."/>
        </authorList>
    </citation>
    <scope>NUCLEOTIDE SEQUENCE [LARGE SCALE GENOMIC DNA]</scope>
    <source>
        <strain evidence="5">DSM 5477 / BU-1</strain>
    </source>
</reference>
<keyword evidence="2 3" id="KW-0802">TPR repeat</keyword>
<dbReference type="PANTHER" id="PTHR44943:SF8">
    <property type="entry name" value="TPR REPEAT-CONTAINING PROTEIN MJ0263"/>
    <property type="match status" value="1"/>
</dbReference>
<dbReference type="EMBL" id="CP001110">
    <property type="protein sequence ID" value="ACF44609.1"/>
    <property type="molecule type" value="Genomic_DNA"/>
</dbReference>
<name>B4SET3_PELPB</name>
<dbReference type="InterPro" id="IPR051685">
    <property type="entry name" value="Ycf3/AcsC/BcsC/TPR_MFPF"/>
</dbReference>
<gene>
    <name evidence="4" type="ordered locus">Ppha_2421</name>
</gene>
<dbReference type="InterPro" id="IPR019734">
    <property type="entry name" value="TPR_rpt"/>
</dbReference>
<evidence type="ECO:0000256" key="3">
    <source>
        <dbReference type="PROSITE-ProRule" id="PRU00339"/>
    </source>
</evidence>
<feature type="repeat" description="TPR" evidence="3">
    <location>
        <begin position="51"/>
        <end position="84"/>
    </location>
</feature>
<protein>
    <submittedName>
        <fullName evidence="4">Tetratricopeptide TPR_2 repeat protein</fullName>
    </submittedName>
</protein>
<dbReference type="RefSeq" id="WP_012509083.1">
    <property type="nucleotide sequence ID" value="NC_011060.1"/>
</dbReference>
<evidence type="ECO:0000313" key="4">
    <source>
        <dbReference type="EMBL" id="ACF44609.1"/>
    </source>
</evidence>
<keyword evidence="1" id="KW-0677">Repeat</keyword>
<evidence type="ECO:0000256" key="1">
    <source>
        <dbReference type="ARBA" id="ARBA00022737"/>
    </source>
</evidence>
<dbReference type="STRING" id="324925.Ppha_2421"/>
<dbReference type="eggNOG" id="COG0457">
    <property type="taxonomic scope" value="Bacteria"/>
</dbReference>
<dbReference type="Proteomes" id="UP000002724">
    <property type="component" value="Chromosome"/>
</dbReference>
<dbReference type="InterPro" id="IPR011716">
    <property type="entry name" value="TPR-3"/>
</dbReference>
<dbReference type="Pfam" id="PF13432">
    <property type="entry name" value="TPR_16"/>
    <property type="match status" value="1"/>
</dbReference>
<organism evidence="4 5">
    <name type="scientific">Pelodictyon phaeoclathratiforme (strain DSM 5477 / BU-1)</name>
    <dbReference type="NCBI Taxonomy" id="324925"/>
    <lineage>
        <taxon>Bacteria</taxon>
        <taxon>Pseudomonadati</taxon>
        <taxon>Chlorobiota</taxon>
        <taxon>Chlorobiia</taxon>
        <taxon>Chlorobiales</taxon>
        <taxon>Chlorobiaceae</taxon>
        <taxon>Chlorobium/Pelodictyon group</taxon>
        <taxon>Pelodictyon</taxon>
    </lineage>
</organism>
<keyword evidence="5" id="KW-1185">Reference proteome</keyword>
<evidence type="ECO:0000256" key="2">
    <source>
        <dbReference type="ARBA" id="ARBA00022803"/>
    </source>
</evidence>
<dbReference type="PROSITE" id="PS50293">
    <property type="entry name" value="TPR_REGION"/>
    <property type="match status" value="1"/>
</dbReference>
<dbReference type="KEGG" id="pph:Ppha_2421"/>
<dbReference type="HOGENOM" id="CLU_117533_0_0_10"/>
<dbReference type="OrthoDB" id="1007177at2"/>
<feature type="repeat" description="TPR" evidence="3">
    <location>
        <begin position="85"/>
        <end position="118"/>
    </location>
</feature>
<dbReference type="PANTHER" id="PTHR44943">
    <property type="entry name" value="CELLULOSE SYNTHASE OPERON PROTEIN C"/>
    <property type="match status" value="1"/>
</dbReference>
<dbReference type="SMART" id="SM00028">
    <property type="entry name" value="TPR"/>
    <property type="match status" value="4"/>
</dbReference>
<feature type="repeat" description="TPR" evidence="3">
    <location>
        <begin position="119"/>
        <end position="152"/>
    </location>
</feature>
<proteinExistence type="predicted"/>
<dbReference type="InterPro" id="IPR011990">
    <property type="entry name" value="TPR-like_helical_dom_sf"/>
</dbReference>
<evidence type="ECO:0000313" key="5">
    <source>
        <dbReference type="Proteomes" id="UP000002724"/>
    </source>
</evidence>
<sequence precursor="true">MKHAQTHSKAGISCLFVIILLAGMTILTSCNRTQNEIDNLQQQVWKNPDNATDYLRLGNAYARSKRYSEATDTYKRALAINPGLDEALHALGAVAFNQKKYADALGYFQKHLDRSPKDSLRLYDLGNVTMQLGQFEKAATLYSQAIENSDAFTDAHYNLAVCYLRTGRRAEAEAIYEWLLVKNNYLALSLQKHLKKEAR</sequence>
<dbReference type="Gene3D" id="1.25.40.10">
    <property type="entry name" value="Tetratricopeptide repeat domain"/>
    <property type="match status" value="2"/>
</dbReference>